<feature type="region of interest" description="Disordered" evidence="10">
    <location>
        <begin position="182"/>
        <end position="206"/>
    </location>
</feature>
<evidence type="ECO:0000256" key="3">
    <source>
        <dbReference type="ARBA" id="ARBA00022679"/>
    </source>
</evidence>
<dbReference type="GO" id="GO:0008033">
    <property type="term" value="P:tRNA processing"/>
    <property type="evidence" value="ECO:0007669"/>
    <property type="project" value="UniProtKB-UniRule"/>
</dbReference>
<evidence type="ECO:0000256" key="2">
    <source>
        <dbReference type="ARBA" id="ARBA00022603"/>
    </source>
</evidence>
<keyword evidence="12" id="KW-1185">Reference proteome</keyword>
<dbReference type="PANTHER" id="PTHR10631">
    <property type="entry name" value="N 2 ,N 2 -DIMETHYLGUANOSINE TRNA METHYLTRANSFERASE"/>
    <property type="match status" value="1"/>
</dbReference>
<dbReference type="FunFam" id="3.30.56.70:FF:000001">
    <property type="entry name" value="tRNA (guanine(26)-N(2))-dimethyltransferase"/>
    <property type="match status" value="1"/>
</dbReference>
<evidence type="ECO:0000313" key="11">
    <source>
        <dbReference type="EMBL" id="KAL3763494.1"/>
    </source>
</evidence>
<feature type="region of interest" description="Disordered" evidence="10">
    <location>
        <begin position="521"/>
        <end position="542"/>
    </location>
</feature>
<keyword evidence="2 9" id="KW-0489">Methyltransferase</keyword>
<dbReference type="Pfam" id="PF02005">
    <property type="entry name" value="TRM"/>
    <property type="match status" value="2"/>
</dbReference>
<protein>
    <recommendedName>
        <fullName evidence="7">tRNA (guanine(26)-N(2))-dimethyltransferase</fullName>
        <ecNumber evidence="7">2.1.1.216</ecNumber>
    </recommendedName>
</protein>
<evidence type="ECO:0000256" key="4">
    <source>
        <dbReference type="ARBA" id="ARBA00022691"/>
    </source>
</evidence>
<keyword evidence="1 9" id="KW-0820">tRNA-binding</keyword>
<dbReference type="InterPro" id="IPR002905">
    <property type="entry name" value="Trm1"/>
</dbReference>
<evidence type="ECO:0000256" key="10">
    <source>
        <dbReference type="SAM" id="MobiDB-lite"/>
    </source>
</evidence>
<feature type="compositionally biased region" description="Low complexity" evidence="10">
    <location>
        <begin position="317"/>
        <end position="329"/>
    </location>
</feature>
<feature type="compositionally biased region" description="Polar residues" evidence="10">
    <location>
        <begin position="46"/>
        <end position="62"/>
    </location>
</feature>
<dbReference type="PROSITE" id="PS51626">
    <property type="entry name" value="SAM_MT_TRM1"/>
    <property type="match status" value="1"/>
</dbReference>
<dbReference type="Gene3D" id="3.30.56.70">
    <property type="entry name" value="N2,N2-dimethylguanosine tRNA methyltransferase, C-terminal domain"/>
    <property type="match status" value="1"/>
</dbReference>
<dbReference type="GO" id="GO:0000049">
    <property type="term" value="F:tRNA binding"/>
    <property type="evidence" value="ECO:0007669"/>
    <property type="project" value="UniProtKB-UniRule"/>
</dbReference>
<keyword evidence="6 9" id="KW-0694">RNA-binding</keyword>
<feature type="region of interest" description="Disordered" evidence="10">
    <location>
        <begin position="317"/>
        <end position="338"/>
    </location>
</feature>
<sequence length="787" mass="87255">MRRAATNLRYFHFLSSPARSSCSCHLNNINIISIESSSSIKSSRSTTQHQQLLVGSTSTRQLSSHHHHNSRIYRPATTTITSSYYTSSSMSTGTNNTPTSTDGNGTTTTSRPPSTNMVVPDGHELITEGTITMLYPKSENSVFYNPVQVQNRDLSVLMIGMYAERRMEKMWITKKRKELRKKMNDQLKDNEGNKEEVRKESKEERKARLAKFEQDLEAQVALEKSTVNFTKLTQESSSSQSITSKDDNNNHNLDGMTIFEALAASGLRSLRYWKEVPGIRSIVVNDLDPVAVDMARENVVRNGLANELVNDRVDATKATGDATAGGEDANSTTTSRHVRPRGIQLQVGDATHEMYMSRLQPNLHLDQCNSIQLHYQKPQYDVIDLDPYGSAAPFMDAAMQSVASGGLLAVTCTDMAALGGSHPETCYGRYGAFPVQRSGYLQELALRILLYHMSVVAARYGRTIRPVLSVGMAFYCRVFVEVYDDKAGVNNLSLNHGHLFQSIRCSSFHITPVATNEFVSTQQQQQNNNAEKEQHTDVNKKSNVYRNGRGPCALGEPVCGETGGPYKIGGPLWIGPLHDMDVVNDAIQRLETAKLHGGVHPSGGSPTHPLHTNTTLHGLLVAVSEELPDVPLYHLLPYLCSAVNSSTIPMTSFKAAIVNAGYRVSAYHKEPHAIKTDAPNHVVWDVVRAWCKEHPPQKKKESKKHREGNEQGSSGNVQMDRMHADIASKILSNEIRTEVDFTIPDGFGTDRKKAKRWGMNPEANWGPKKAASGRNKRKHDDIGEEEV</sequence>
<proteinExistence type="inferred from homology"/>
<accession>A0ABD3MHT2</accession>
<evidence type="ECO:0000256" key="9">
    <source>
        <dbReference type="PROSITE-ProRule" id="PRU00958"/>
    </source>
</evidence>
<evidence type="ECO:0000256" key="7">
    <source>
        <dbReference type="ARBA" id="ARBA00039099"/>
    </source>
</evidence>
<dbReference type="AlphaFoldDB" id="A0ABD3MHT2"/>
<keyword evidence="4 9" id="KW-0949">S-adenosyl-L-methionine</keyword>
<feature type="compositionally biased region" description="Low complexity" evidence="10">
    <location>
        <begin position="77"/>
        <end position="110"/>
    </location>
</feature>
<evidence type="ECO:0000256" key="6">
    <source>
        <dbReference type="ARBA" id="ARBA00022884"/>
    </source>
</evidence>
<feature type="region of interest" description="Disordered" evidence="10">
    <location>
        <begin position="742"/>
        <end position="787"/>
    </location>
</feature>
<comment type="catalytic activity">
    <reaction evidence="8">
        <text>guanosine(26) in tRNA + 2 S-adenosyl-L-methionine = N(2)-dimethylguanosine(26) in tRNA + 2 S-adenosyl-L-homocysteine + 2 H(+)</text>
        <dbReference type="Rhea" id="RHEA:43140"/>
        <dbReference type="Rhea" id="RHEA-COMP:10359"/>
        <dbReference type="Rhea" id="RHEA-COMP:10360"/>
        <dbReference type="ChEBI" id="CHEBI:15378"/>
        <dbReference type="ChEBI" id="CHEBI:57856"/>
        <dbReference type="ChEBI" id="CHEBI:59789"/>
        <dbReference type="ChEBI" id="CHEBI:74269"/>
        <dbReference type="ChEBI" id="CHEBI:74513"/>
        <dbReference type="EC" id="2.1.1.216"/>
    </reaction>
</comment>
<dbReference type="InterPro" id="IPR029063">
    <property type="entry name" value="SAM-dependent_MTases_sf"/>
</dbReference>
<feature type="compositionally biased region" description="Basic and acidic residues" evidence="10">
    <location>
        <begin position="530"/>
        <end position="540"/>
    </location>
</feature>
<comment type="caution">
    <text evidence="11">The sequence shown here is derived from an EMBL/GenBank/DDBJ whole genome shotgun (WGS) entry which is preliminary data.</text>
</comment>
<keyword evidence="5 9" id="KW-0819">tRNA processing</keyword>
<dbReference type="EMBL" id="JALLBG020000121">
    <property type="protein sequence ID" value="KAL3763494.1"/>
    <property type="molecule type" value="Genomic_DNA"/>
</dbReference>
<dbReference type="PANTHER" id="PTHR10631:SF3">
    <property type="entry name" value="TRNA (GUANINE(26)-N(2))-DIMETHYLTRANSFERASE"/>
    <property type="match status" value="1"/>
</dbReference>
<dbReference type="SUPFAM" id="SSF53335">
    <property type="entry name" value="S-adenosyl-L-methionine-dependent methyltransferases"/>
    <property type="match status" value="1"/>
</dbReference>
<feature type="region of interest" description="Disordered" evidence="10">
    <location>
        <begin position="38"/>
        <end position="120"/>
    </location>
</feature>
<feature type="region of interest" description="Disordered" evidence="10">
    <location>
        <begin position="695"/>
        <end position="720"/>
    </location>
</feature>
<organism evidence="11 12">
    <name type="scientific">Discostella pseudostelligera</name>
    <dbReference type="NCBI Taxonomy" id="259834"/>
    <lineage>
        <taxon>Eukaryota</taxon>
        <taxon>Sar</taxon>
        <taxon>Stramenopiles</taxon>
        <taxon>Ochrophyta</taxon>
        <taxon>Bacillariophyta</taxon>
        <taxon>Coscinodiscophyceae</taxon>
        <taxon>Thalassiosirophycidae</taxon>
        <taxon>Stephanodiscales</taxon>
        <taxon>Stephanodiscaceae</taxon>
        <taxon>Discostella</taxon>
    </lineage>
</organism>
<name>A0ABD3MHT2_9STRA</name>
<dbReference type="GO" id="GO:0160104">
    <property type="term" value="F:tRNA (guanine(26)-N2)-dimethyltransferase activity"/>
    <property type="evidence" value="ECO:0007669"/>
    <property type="project" value="UniProtKB-EC"/>
</dbReference>
<evidence type="ECO:0000256" key="8">
    <source>
        <dbReference type="ARBA" id="ARBA00051897"/>
    </source>
</evidence>
<gene>
    <name evidence="11" type="ORF">ACHAWU_009178</name>
</gene>
<reference evidence="11 12" key="1">
    <citation type="submission" date="2024-10" db="EMBL/GenBank/DDBJ databases">
        <title>Updated reference genomes for cyclostephanoid diatoms.</title>
        <authorList>
            <person name="Roberts W.R."/>
            <person name="Alverson A.J."/>
        </authorList>
    </citation>
    <scope>NUCLEOTIDE SEQUENCE [LARGE SCALE GENOMIC DNA]</scope>
    <source>
        <strain evidence="11 12">AJA232-27</strain>
    </source>
</reference>
<dbReference type="GO" id="GO:0032259">
    <property type="term" value="P:methylation"/>
    <property type="evidence" value="ECO:0007669"/>
    <property type="project" value="UniProtKB-UniRule"/>
</dbReference>
<dbReference type="Proteomes" id="UP001530293">
    <property type="component" value="Unassembled WGS sequence"/>
</dbReference>
<keyword evidence="3 9" id="KW-0808">Transferase</keyword>
<dbReference type="Gene3D" id="3.40.50.150">
    <property type="entry name" value="Vaccinia Virus protein VP39"/>
    <property type="match status" value="1"/>
</dbReference>
<evidence type="ECO:0000313" key="12">
    <source>
        <dbReference type="Proteomes" id="UP001530293"/>
    </source>
</evidence>
<evidence type="ECO:0000256" key="5">
    <source>
        <dbReference type="ARBA" id="ARBA00022694"/>
    </source>
</evidence>
<dbReference type="EC" id="2.1.1.216" evidence="7"/>
<dbReference type="InterPro" id="IPR042296">
    <property type="entry name" value="tRNA_met_Trm1_C"/>
</dbReference>
<evidence type="ECO:0000256" key="1">
    <source>
        <dbReference type="ARBA" id="ARBA00022555"/>
    </source>
</evidence>
<comment type="similarity">
    <text evidence="9">Belongs to the class I-like SAM-binding methyltransferase superfamily. Trm1 family.</text>
</comment>